<dbReference type="EMBL" id="CP095855">
    <property type="protein sequence ID" value="UPK67580.1"/>
    <property type="molecule type" value="Genomic_DNA"/>
</dbReference>
<reference evidence="2 3" key="1">
    <citation type="submission" date="2022-04" db="EMBL/GenBank/DDBJ databases">
        <title>The arsenic-methylating capacity of Chitinophaga filiformis YT5 during chitin decomposition.</title>
        <authorList>
            <person name="Chen G."/>
            <person name="Liang Y."/>
        </authorList>
    </citation>
    <scope>NUCLEOTIDE SEQUENCE [LARGE SCALE GENOMIC DNA]</scope>
    <source>
        <strain evidence="2 3">YT5</strain>
    </source>
</reference>
<name>A0ABY4HUW6_CHIFI</name>
<organism evidence="2 3">
    <name type="scientific">Chitinophaga filiformis</name>
    <name type="common">Myxococcus filiformis</name>
    <name type="synonym">Flexibacter filiformis</name>
    <dbReference type="NCBI Taxonomy" id="104663"/>
    <lineage>
        <taxon>Bacteria</taxon>
        <taxon>Pseudomonadati</taxon>
        <taxon>Bacteroidota</taxon>
        <taxon>Chitinophagia</taxon>
        <taxon>Chitinophagales</taxon>
        <taxon>Chitinophagaceae</taxon>
        <taxon>Chitinophaga</taxon>
    </lineage>
</organism>
<sequence>MELQVLKTLLVRFLQGDLLTQQEGEQLLEGLERLIEQQEQHLLVGTKYRIEEEKVLSEYDLNEVYWEVLMYYGHHEDDHDHDHDHETSDDGKPGFLHKWGWLHALLTGLVAALAYALIRRYHL</sequence>
<gene>
    <name evidence="2" type="ORF">MYF79_21780</name>
</gene>
<protein>
    <submittedName>
        <fullName evidence="2">Uncharacterized protein</fullName>
    </submittedName>
</protein>
<evidence type="ECO:0000313" key="2">
    <source>
        <dbReference type="EMBL" id="UPK67580.1"/>
    </source>
</evidence>
<keyword evidence="3" id="KW-1185">Reference proteome</keyword>
<evidence type="ECO:0000313" key="3">
    <source>
        <dbReference type="Proteomes" id="UP000830198"/>
    </source>
</evidence>
<keyword evidence="1" id="KW-0812">Transmembrane</keyword>
<keyword evidence="1" id="KW-0472">Membrane</keyword>
<keyword evidence="1" id="KW-1133">Transmembrane helix</keyword>
<accession>A0ABY4HUW6</accession>
<dbReference type="Proteomes" id="UP000830198">
    <property type="component" value="Chromosome"/>
</dbReference>
<proteinExistence type="predicted"/>
<evidence type="ECO:0000256" key="1">
    <source>
        <dbReference type="SAM" id="Phobius"/>
    </source>
</evidence>
<dbReference type="RefSeq" id="WP_247809950.1">
    <property type="nucleotide sequence ID" value="NZ_CP095855.1"/>
</dbReference>
<feature type="transmembrane region" description="Helical" evidence="1">
    <location>
        <begin position="99"/>
        <end position="118"/>
    </location>
</feature>